<dbReference type="EMBL" id="CP080507">
    <property type="protein sequence ID" value="QYM79425.1"/>
    <property type="molecule type" value="Genomic_DNA"/>
</dbReference>
<dbReference type="Pfam" id="PF12833">
    <property type="entry name" value="HTH_18"/>
    <property type="match status" value="1"/>
</dbReference>
<evidence type="ECO:0000313" key="7">
    <source>
        <dbReference type="Proteomes" id="UP000825051"/>
    </source>
</evidence>
<evidence type="ECO:0000256" key="1">
    <source>
        <dbReference type="ARBA" id="ARBA00023015"/>
    </source>
</evidence>
<protein>
    <submittedName>
        <fullName evidence="6">Helix-turn-helix domain-containing protein</fullName>
    </submittedName>
</protein>
<dbReference type="RefSeq" id="WP_220163280.1">
    <property type="nucleotide sequence ID" value="NZ_CP080507.1"/>
</dbReference>
<dbReference type="InterPro" id="IPR037923">
    <property type="entry name" value="HTH-like"/>
</dbReference>
<keyword evidence="4" id="KW-0804">Transcription</keyword>
<dbReference type="AlphaFoldDB" id="A0A8F9TUR3"/>
<dbReference type="Proteomes" id="UP000825051">
    <property type="component" value="Chromosome"/>
</dbReference>
<dbReference type="Gene3D" id="1.10.10.60">
    <property type="entry name" value="Homeodomain-like"/>
    <property type="match status" value="2"/>
</dbReference>
<accession>A0A8F9TUR3</accession>
<dbReference type="PANTHER" id="PTHR46796">
    <property type="entry name" value="HTH-TYPE TRANSCRIPTIONAL ACTIVATOR RHAS-RELATED"/>
    <property type="match status" value="1"/>
</dbReference>
<dbReference type="PROSITE" id="PS01124">
    <property type="entry name" value="HTH_ARAC_FAMILY_2"/>
    <property type="match status" value="1"/>
</dbReference>
<gene>
    <name evidence="6" type="ORF">K0B96_02050</name>
</gene>
<dbReference type="SUPFAM" id="SSF46689">
    <property type="entry name" value="Homeodomain-like"/>
    <property type="match status" value="2"/>
</dbReference>
<keyword evidence="2" id="KW-0238">DNA-binding</keyword>
<dbReference type="Pfam" id="PF02311">
    <property type="entry name" value="AraC_binding"/>
    <property type="match status" value="1"/>
</dbReference>
<dbReference type="SMART" id="SM00342">
    <property type="entry name" value="HTH_ARAC"/>
    <property type="match status" value="1"/>
</dbReference>
<sequence>MTARSNTPAPVPGQLITGHFREGPRYATYRENGTRDWIIVETLDGHGRFGSASGECVTEPGDIVLVAPGTLHDYGTALGADAWEILWAHFIPRPHWLDWLNWPVIAPGLHLIPTHGHEFESRITQRFRDVVRLNASSSRLREALGMNALEEVLLWCDHLNPHTLTLGVDARIRRALDLIHDDFARPLSVAALARHSGLSPSRFTHLFQHETGATPQRYLELRRLGRARELLQFTQAPIAEIARQVGYENPFYFTLRFKRLTGQNPRAWRLAFTRAR</sequence>
<proteinExistence type="predicted"/>
<dbReference type="Gene3D" id="2.60.120.280">
    <property type="entry name" value="Regulatory protein AraC"/>
    <property type="match status" value="1"/>
</dbReference>
<reference evidence="6" key="1">
    <citation type="submission" date="2021-08" db="EMBL/GenBank/DDBJ databases">
        <title>Genome of a novel bacterium of the phylum Verrucomicrobia, Oleiharenicola sp. KSB-15.</title>
        <authorList>
            <person name="Chung J.-H."/>
            <person name="Ahn J.-H."/>
            <person name="Yoon Y."/>
            <person name="Kim D.-Y."/>
            <person name="An S.-H."/>
            <person name="Park I."/>
            <person name="Yeon J."/>
        </authorList>
    </citation>
    <scope>NUCLEOTIDE SEQUENCE</scope>
    <source>
        <strain evidence="6">KSB-15</strain>
    </source>
</reference>
<dbReference type="InterPro" id="IPR018060">
    <property type="entry name" value="HTH_AraC"/>
</dbReference>
<dbReference type="InterPro" id="IPR050204">
    <property type="entry name" value="AraC_XylS_family_regulators"/>
</dbReference>
<dbReference type="PROSITE" id="PS00041">
    <property type="entry name" value="HTH_ARAC_FAMILY_1"/>
    <property type="match status" value="1"/>
</dbReference>
<dbReference type="InterPro" id="IPR020449">
    <property type="entry name" value="Tscrpt_reg_AraC-type_HTH"/>
</dbReference>
<dbReference type="InterPro" id="IPR009057">
    <property type="entry name" value="Homeodomain-like_sf"/>
</dbReference>
<organism evidence="6 7">
    <name type="scientific">Horticoccus luteus</name>
    <dbReference type="NCBI Taxonomy" id="2862869"/>
    <lineage>
        <taxon>Bacteria</taxon>
        <taxon>Pseudomonadati</taxon>
        <taxon>Verrucomicrobiota</taxon>
        <taxon>Opitutia</taxon>
        <taxon>Opitutales</taxon>
        <taxon>Opitutaceae</taxon>
        <taxon>Horticoccus</taxon>
    </lineage>
</organism>
<evidence type="ECO:0000256" key="4">
    <source>
        <dbReference type="ARBA" id="ARBA00023163"/>
    </source>
</evidence>
<dbReference type="InterPro" id="IPR003313">
    <property type="entry name" value="AraC-bd"/>
</dbReference>
<name>A0A8F9TUR3_9BACT</name>
<dbReference type="SUPFAM" id="SSF51215">
    <property type="entry name" value="Regulatory protein AraC"/>
    <property type="match status" value="1"/>
</dbReference>
<keyword evidence="3" id="KW-0010">Activator</keyword>
<keyword evidence="1" id="KW-0805">Transcription regulation</keyword>
<dbReference type="KEGG" id="ole:K0B96_02050"/>
<dbReference type="GO" id="GO:0003700">
    <property type="term" value="F:DNA-binding transcription factor activity"/>
    <property type="evidence" value="ECO:0007669"/>
    <property type="project" value="InterPro"/>
</dbReference>
<evidence type="ECO:0000259" key="5">
    <source>
        <dbReference type="PROSITE" id="PS01124"/>
    </source>
</evidence>
<evidence type="ECO:0000256" key="3">
    <source>
        <dbReference type="ARBA" id="ARBA00023159"/>
    </source>
</evidence>
<feature type="domain" description="HTH araC/xylS-type" evidence="5">
    <location>
        <begin position="173"/>
        <end position="271"/>
    </location>
</feature>
<keyword evidence="7" id="KW-1185">Reference proteome</keyword>
<dbReference type="GO" id="GO:0043565">
    <property type="term" value="F:sequence-specific DNA binding"/>
    <property type="evidence" value="ECO:0007669"/>
    <property type="project" value="InterPro"/>
</dbReference>
<evidence type="ECO:0000256" key="2">
    <source>
        <dbReference type="ARBA" id="ARBA00023125"/>
    </source>
</evidence>
<dbReference type="PRINTS" id="PR00032">
    <property type="entry name" value="HTHARAC"/>
</dbReference>
<dbReference type="InterPro" id="IPR018062">
    <property type="entry name" value="HTH_AraC-typ_CS"/>
</dbReference>
<evidence type="ECO:0000313" key="6">
    <source>
        <dbReference type="EMBL" id="QYM79425.1"/>
    </source>
</evidence>